<feature type="region of interest" description="Disordered" evidence="1">
    <location>
        <begin position="25"/>
        <end position="46"/>
    </location>
</feature>
<dbReference type="Pfam" id="PF13845">
    <property type="entry name" value="Septum_form"/>
    <property type="match status" value="1"/>
</dbReference>
<comment type="caution">
    <text evidence="4">The sequence shown here is derived from an EMBL/GenBank/DDBJ whole genome shotgun (WGS) entry which is preliminary data.</text>
</comment>
<evidence type="ECO:0000313" key="5">
    <source>
        <dbReference type="Proteomes" id="UP000732378"/>
    </source>
</evidence>
<organism evidence="4 5">
    <name type="scientific">Nocardioides salarius</name>
    <dbReference type="NCBI Taxonomy" id="374513"/>
    <lineage>
        <taxon>Bacteria</taxon>
        <taxon>Bacillati</taxon>
        <taxon>Actinomycetota</taxon>
        <taxon>Actinomycetes</taxon>
        <taxon>Propionibacteriales</taxon>
        <taxon>Nocardioidaceae</taxon>
        <taxon>Nocardioides</taxon>
    </lineage>
</organism>
<evidence type="ECO:0000259" key="3">
    <source>
        <dbReference type="Pfam" id="PF13845"/>
    </source>
</evidence>
<keyword evidence="2" id="KW-0732">Signal</keyword>
<reference evidence="4 5" key="1">
    <citation type="submission" date="2021-01" db="EMBL/GenBank/DDBJ databases">
        <title>Sequencing the genomes of 1000 actinobacteria strains.</title>
        <authorList>
            <person name="Klenk H.-P."/>
        </authorList>
    </citation>
    <scope>NUCLEOTIDE SEQUENCE [LARGE SCALE GENOMIC DNA]</scope>
    <source>
        <strain evidence="4 5">DSM 18239</strain>
    </source>
</reference>
<evidence type="ECO:0000256" key="2">
    <source>
        <dbReference type="SAM" id="SignalP"/>
    </source>
</evidence>
<feature type="signal peptide" evidence="2">
    <location>
        <begin position="1"/>
        <end position="26"/>
    </location>
</feature>
<feature type="domain" description="Septum formation-related" evidence="3">
    <location>
        <begin position="51"/>
        <end position="230"/>
    </location>
</feature>
<dbReference type="RefSeq" id="WP_193668265.1">
    <property type="nucleotide sequence ID" value="NZ_JACDTV010000004.1"/>
</dbReference>
<protein>
    <recommendedName>
        <fullName evidence="3">Septum formation-related domain-containing protein</fullName>
    </recommendedName>
</protein>
<dbReference type="Proteomes" id="UP000732378">
    <property type="component" value="Unassembled WGS sequence"/>
</dbReference>
<evidence type="ECO:0000313" key="4">
    <source>
        <dbReference type="EMBL" id="MBM7508644.1"/>
    </source>
</evidence>
<accession>A0ABS2MBS7</accession>
<gene>
    <name evidence="4" type="ORF">JOE61_002458</name>
</gene>
<keyword evidence="5" id="KW-1185">Reference proteome</keyword>
<name>A0ABS2MBS7_9ACTN</name>
<dbReference type="InterPro" id="IPR026004">
    <property type="entry name" value="Septum_form"/>
</dbReference>
<feature type="chain" id="PRO_5045716785" description="Septum formation-related domain-containing protein" evidence="2">
    <location>
        <begin position="27"/>
        <end position="256"/>
    </location>
</feature>
<evidence type="ECO:0000256" key="1">
    <source>
        <dbReference type="SAM" id="MobiDB-lite"/>
    </source>
</evidence>
<feature type="compositionally biased region" description="Low complexity" evidence="1">
    <location>
        <begin position="25"/>
        <end position="43"/>
    </location>
</feature>
<dbReference type="EMBL" id="JAFBBZ010000001">
    <property type="protein sequence ID" value="MBM7508644.1"/>
    <property type="molecule type" value="Genomic_DNA"/>
</dbReference>
<sequence>MLRPARALVAALSLSLLVLAPATASAAGTTTDPTEPAEPTGDPMAGAPAVGTCYQLTYDELMAVSTPAEPVDCGTRHTAQVLDVRTFPEGLDWDSSPKRLDRTAVKACQASFSGVVKDDPLLRARTVVQFAYFYPDAAEQEAGARWFRCDITLRAGEKMLPLPEELSRVQRAGRITDALGRCLTKKLAYTSCAKPHRYEHSGALRVTDVRGRTAQQQLSEAAARGCPRRTRGRDWAWSATPGPKKRTYVVVCYQRG</sequence>
<proteinExistence type="predicted"/>